<dbReference type="Gene3D" id="3.90.190.10">
    <property type="entry name" value="Protein tyrosine phosphatase superfamily"/>
    <property type="match status" value="2"/>
</dbReference>
<organism evidence="7 8">
    <name type="scientific">Anabarilius grahami</name>
    <name type="common">Kanglang fish</name>
    <name type="synonym">Barilius grahami</name>
    <dbReference type="NCBI Taxonomy" id="495550"/>
    <lineage>
        <taxon>Eukaryota</taxon>
        <taxon>Metazoa</taxon>
        <taxon>Chordata</taxon>
        <taxon>Craniata</taxon>
        <taxon>Vertebrata</taxon>
        <taxon>Euteleostomi</taxon>
        <taxon>Actinopterygii</taxon>
        <taxon>Neopterygii</taxon>
        <taxon>Teleostei</taxon>
        <taxon>Ostariophysi</taxon>
        <taxon>Cypriniformes</taxon>
        <taxon>Xenocyprididae</taxon>
        <taxon>Xenocypridinae</taxon>
        <taxon>Xenocypridinae incertae sedis</taxon>
        <taxon>Anabarilius</taxon>
    </lineage>
</organism>
<dbReference type="OrthoDB" id="10253954at2759"/>
<dbReference type="InterPro" id="IPR013783">
    <property type="entry name" value="Ig-like_fold"/>
</dbReference>
<feature type="domain" description="Fibronectin type-III" evidence="4">
    <location>
        <begin position="1"/>
        <end position="70"/>
    </location>
</feature>
<evidence type="ECO:0000256" key="3">
    <source>
        <dbReference type="SAM" id="Phobius"/>
    </source>
</evidence>
<dbReference type="SUPFAM" id="SSF52799">
    <property type="entry name" value="(Phosphotyrosine protein) phosphatases II"/>
    <property type="match status" value="2"/>
</dbReference>
<dbReference type="EMBL" id="RJVU01051519">
    <property type="protein sequence ID" value="ROL41632.1"/>
    <property type="molecule type" value="Genomic_DNA"/>
</dbReference>
<dbReference type="SMART" id="SM00194">
    <property type="entry name" value="PTPc"/>
    <property type="match status" value="2"/>
</dbReference>
<evidence type="ECO:0000313" key="7">
    <source>
        <dbReference type="EMBL" id="ROL41632.1"/>
    </source>
</evidence>
<dbReference type="InterPro" id="IPR003595">
    <property type="entry name" value="Tyr_Pase_cat"/>
</dbReference>
<dbReference type="FunFam" id="2.60.40.10:FF:000082">
    <property type="entry name" value="receptor-type tyrosine-protein phosphatase delta isoform X2"/>
    <property type="match status" value="1"/>
</dbReference>
<evidence type="ECO:0000259" key="5">
    <source>
        <dbReference type="SMART" id="SM00194"/>
    </source>
</evidence>
<name>A0A3N0Y5Z9_ANAGA</name>
<evidence type="ECO:0000256" key="1">
    <source>
        <dbReference type="ARBA" id="ARBA00022912"/>
    </source>
</evidence>
<dbReference type="FunFam" id="2.60.40.10:FF:000144">
    <property type="entry name" value="receptor-type tyrosine-protein phosphatase delta isoform X1"/>
    <property type="match status" value="1"/>
</dbReference>
<dbReference type="CDD" id="cd00063">
    <property type="entry name" value="FN3"/>
    <property type="match status" value="4"/>
</dbReference>
<keyword evidence="1" id="KW-0904">Protein phosphatase</keyword>
<keyword evidence="1" id="KW-0378">Hydrolase</keyword>
<dbReference type="FunFam" id="2.60.40.10:FF:000128">
    <property type="entry name" value="receptor-type tyrosine-protein phosphatase delta isoform X2"/>
    <property type="match status" value="1"/>
</dbReference>
<dbReference type="FunFam" id="3.90.190.10:FF:000001">
    <property type="entry name" value="Receptor-type tyrosine-protein phosphatase F isoform A"/>
    <property type="match status" value="1"/>
</dbReference>
<dbReference type="Proteomes" id="UP000281406">
    <property type="component" value="Unassembled WGS sequence"/>
</dbReference>
<dbReference type="PROSITE" id="PS00383">
    <property type="entry name" value="TYR_PHOSPHATASE_1"/>
    <property type="match status" value="2"/>
</dbReference>
<keyword evidence="3" id="KW-0472">Membrane</keyword>
<dbReference type="InterPro" id="IPR000242">
    <property type="entry name" value="PTP_cat"/>
</dbReference>
<dbReference type="Gene3D" id="2.60.40.10">
    <property type="entry name" value="Immunoglobulins"/>
    <property type="match status" value="4"/>
</dbReference>
<dbReference type="Pfam" id="PF00041">
    <property type="entry name" value="fn3"/>
    <property type="match status" value="2"/>
</dbReference>
<dbReference type="PRINTS" id="PR00700">
    <property type="entry name" value="PRTYPHPHTASE"/>
</dbReference>
<keyword evidence="3" id="KW-1133">Transmembrane helix</keyword>
<dbReference type="InterPro" id="IPR050713">
    <property type="entry name" value="RTP_Phos/Ushers"/>
</dbReference>
<feature type="domain" description="Fibronectin type-III" evidence="4">
    <location>
        <begin position="180"/>
        <end position="261"/>
    </location>
</feature>
<dbReference type="InterPro" id="IPR003961">
    <property type="entry name" value="FN3_dom"/>
</dbReference>
<dbReference type="SMART" id="SM00404">
    <property type="entry name" value="PTPc_motif"/>
    <property type="match status" value="2"/>
</dbReference>
<dbReference type="Pfam" id="PF00102">
    <property type="entry name" value="Y_phosphatase"/>
    <property type="match status" value="2"/>
</dbReference>
<keyword evidence="7" id="KW-0675">Receptor</keyword>
<keyword evidence="8" id="KW-1185">Reference proteome</keyword>
<dbReference type="FunFam" id="3.90.190.10:FF:000002">
    <property type="entry name" value="receptor-type tyrosine-protein phosphatase delta isoform X2"/>
    <property type="match status" value="1"/>
</dbReference>
<gene>
    <name evidence="7" type="ORF">DPX16_9223</name>
</gene>
<feature type="transmembrane region" description="Helical" evidence="3">
    <location>
        <begin position="576"/>
        <end position="599"/>
    </location>
</feature>
<sequence>MERNINPSISGEMAALHVHLGEDKAFTEYAAAILRGEITLLPSNEAIITGLLAETTYSVTVAAYTTKGDGARSKAKVVTTTGAVPGKPTMIISTTIGNTALIQWQPPKEMVGELMGYRLRYKREEEETYSTRDFRRTDDHFTVTGLHKGATYIFKLCAKNRAGNGEEYSKEISTPEDIPSSYPQNLRVVGLTTTTTKLAWEPPPLPERNGKIVRYVVVYRDINSHQNQTNGTTETQMTIQSLQPDTTYDIRVRAFTGKGGGPISPSIQSRTMSTSMPEFTKNFGVKAVMKTSVLLTWEVPETYKSQVPFKILYNQQSVEVQGDLKRKLITRLQPDTDYSFVLMSRGNSAGGLQQQVSIRTAPDLFTTKPTHHKQDPEEGGKLTITLPKVHNSALVRWFYIAVVPVTTSTLRRWENPEDMDLDETPFVQLQSCGLGFDSVSTKCALLKKQRSVGYYVSGEKEKRERVRDGESTWRQCLLGSNGDSDVNKRRRRQTQDFLRPYIAAKLEYLPETFVLGDEKTYNGFYNKPLPGQQQYRTFILAALKDRDSMFTVSPYSDPMMVKLHSGMSRHVEEPEMLWVMGPVLAVVLIIIIVIAILLFKRKRSSPSAKDEHSAGVKDHLLAHSSDPVEMRRLNYQTQVTYFTVPPHLLSAGSSAFSCPSTSRMREHPPVSVCALADHIERLKANDSLRFSQEYESIDPGQQFTWENSNLEVNKPKNRYANVIAYDQSRVVLTPVDGVPGSDYINGNYIDGYRKQNAYIATQGPLPETLSDFWRMVWEQRTNTIVMMTRLEEKSRVKCDQYWPSRGTETYGMIQVSMLDTVELATYSVRTFALYKNGSSEKREVRQFQFMAWPDHGVPEYPTPILAFLRRVKACNPPDAGPMVVHCSAGVGRTGCFIVIEAMLERMKHEQSVDIYGHVTCMRAQRNYMVQTEDQYIFIHEALLEAATCGNTEVPARSLYTHIQKLTQVSPGDTVTAMELEFKKLANSKAHTSRFISASLPCNKFKNRLVNIMPFESSRVCLQPIRGVEGSDYINASFIDGYRQQKAYIATQGPLSETTEDFWRMLWEHNSTIVVMLTKLREMGREKCHQYWPAERSARYQYFVVDPMAEYNMPQYILREFKVTDARDGQSRTIRQFQFTDWPEQGVPKTGEGFIDFIGQVHKTKEQFGQDGPITVHCSAGVGRTGVFITLSIVLERMRYEGVVDMFQTIKTLRTQRPAMVQTEDQYQLCYRAALEYLGSFDHYATTLTKLMKRKTQLMKRIQTRSALNSSKQSYSGNPSILKAYRVKERQENGVLAATAKSLFYARSAEVKGQLVLSSQALTRQTCTHMYSRHVPPVEPLPSVIRSD</sequence>
<evidence type="ECO:0000259" key="6">
    <source>
        <dbReference type="SMART" id="SM00404"/>
    </source>
</evidence>
<dbReference type="GO" id="GO:0004725">
    <property type="term" value="F:protein tyrosine phosphatase activity"/>
    <property type="evidence" value="ECO:0007669"/>
    <property type="project" value="InterPro"/>
</dbReference>
<feature type="domain" description="Tyrosine-protein phosphatase" evidence="5">
    <location>
        <begin position="689"/>
        <end position="947"/>
    </location>
</feature>
<feature type="domain" description="Protein-tyrosine phosphatase catalytic" evidence="6">
    <location>
        <begin position="1132"/>
        <end position="1235"/>
    </location>
</feature>
<feature type="domain" description="Fibronectin type-III" evidence="4">
    <location>
        <begin position="85"/>
        <end position="165"/>
    </location>
</feature>
<dbReference type="PANTHER" id="PTHR46957">
    <property type="entry name" value="CYTOKINE RECEPTOR"/>
    <property type="match status" value="1"/>
</dbReference>
<dbReference type="InterPro" id="IPR029021">
    <property type="entry name" value="Prot-tyrosine_phosphatase-like"/>
</dbReference>
<proteinExistence type="predicted"/>
<dbReference type="InterPro" id="IPR016130">
    <property type="entry name" value="Tyr_Pase_AS"/>
</dbReference>
<feature type="domain" description="Protein-tyrosine phosphatase catalytic" evidence="6">
    <location>
        <begin position="843"/>
        <end position="944"/>
    </location>
</feature>
<accession>A0A3N0Y5Z9</accession>
<keyword evidence="2" id="KW-1015">Disulfide bond</keyword>
<comment type="caution">
    <text evidence="7">The sequence shown here is derived from an EMBL/GenBank/DDBJ whole genome shotgun (WGS) entry which is preliminary data.</text>
</comment>
<keyword evidence="3" id="KW-0812">Transmembrane</keyword>
<evidence type="ECO:0000259" key="4">
    <source>
        <dbReference type="SMART" id="SM00060"/>
    </source>
</evidence>
<protein>
    <submittedName>
        <fullName evidence="7">Receptor-type tyrosine-protein phosphatase F</fullName>
    </submittedName>
</protein>
<evidence type="ECO:0000313" key="8">
    <source>
        <dbReference type="Proteomes" id="UP000281406"/>
    </source>
</evidence>
<dbReference type="SUPFAM" id="SSF49265">
    <property type="entry name" value="Fibronectin type III"/>
    <property type="match status" value="3"/>
</dbReference>
<feature type="domain" description="Fibronectin type-III" evidence="4">
    <location>
        <begin position="277"/>
        <end position="352"/>
    </location>
</feature>
<feature type="domain" description="Tyrosine-protein phosphatase" evidence="5">
    <location>
        <begin position="976"/>
        <end position="1238"/>
    </location>
</feature>
<evidence type="ECO:0000256" key="2">
    <source>
        <dbReference type="ARBA" id="ARBA00023157"/>
    </source>
</evidence>
<reference evidence="7 8" key="1">
    <citation type="submission" date="2018-10" db="EMBL/GenBank/DDBJ databases">
        <title>Genome assembly for a Yunnan-Guizhou Plateau 3E fish, Anabarilius grahami (Regan), and its evolutionary and genetic applications.</title>
        <authorList>
            <person name="Jiang W."/>
        </authorList>
    </citation>
    <scope>NUCLEOTIDE SEQUENCE [LARGE SCALE GENOMIC DNA]</scope>
    <source>
        <strain evidence="7">AG-KIZ</strain>
        <tissue evidence="7">Muscle</tissue>
    </source>
</reference>
<dbReference type="InterPro" id="IPR036116">
    <property type="entry name" value="FN3_sf"/>
</dbReference>
<dbReference type="SMART" id="SM00060">
    <property type="entry name" value="FN3"/>
    <property type="match status" value="4"/>
</dbReference>
<dbReference type="PANTHER" id="PTHR46957:SF9">
    <property type="entry name" value="PROTEIN-TYROSINE-PHOSPHATASE"/>
    <property type="match status" value="1"/>
</dbReference>